<comment type="caution">
    <text evidence="1">The sequence shown here is derived from an EMBL/GenBank/DDBJ whole genome shotgun (WGS) entry which is preliminary data.</text>
</comment>
<organism evidence="1 2">
    <name type="scientific">Paecilomyces lecythidis</name>
    <dbReference type="NCBI Taxonomy" id="3004212"/>
    <lineage>
        <taxon>Eukaryota</taxon>
        <taxon>Fungi</taxon>
        <taxon>Dikarya</taxon>
        <taxon>Ascomycota</taxon>
        <taxon>Pezizomycotina</taxon>
        <taxon>Eurotiomycetes</taxon>
        <taxon>Eurotiomycetidae</taxon>
        <taxon>Eurotiales</taxon>
        <taxon>Thermoascaceae</taxon>
        <taxon>Paecilomyces</taxon>
    </lineage>
</organism>
<accession>A0ABR3XAF8</accession>
<proteinExistence type="predicted"/>
<evidence type="ECO:0000313" key="1">
    <source>
        <dbReference type="EMBL" id="KAL1872918.1"/>
    </source>
</evidence>
<dbReference type="EMBL" id="JAVDPF010000023">
    <property type="protein sequence ID" value="KAL1872918.1"/>
    <property type="molecule type" value="Genomic_DNA"/>
</dbReference>
<keyword evidence="2" id="KW-1185">Reference proteome</keyword>
<evidence type="ECO:0000313" key="2">
    <source>
        <dbReference type="Proteomes" id="UP001583193"/>
    </source>
</evidence>
<reference evidence="1 2" key="1">
    <citation type="journal article" date="2024" name="IMA Fungus">
        <title>IMA Genome - F19 : A genome assembly and annotation guide to empower mycologists, including annotated draft genome sequences of Ceratocystis pirilliformis, Diaporthe australafricana, Fusarium ophioides, Paecilomyces lecythidis, and Sporothrix stenoceras.</title>
        <authorList>
            <person name="Aylward J."/>
            <person name="Wilson A.M."/>
            <person name="Visagie C.M."/>
            <person name="Spraker J."/>
            <person name="Barnes I."/>
            <person name="Buitendag C."/>
            <person name="Ceriani C."/>
            <person name="Del Mar Angel L."/>
            <person name="du Plessis D."/>
            <person name="Fuchs T."/>
            <person name="Gasser K."/>
            <person name="Kramer D."/>
            <person name="Li W."/>
            <person name="Munsamy K."/>
            <person name="Piso A."/>
            <person name="Price J.L."/>
            <person name="Sonnekus B."/>
            <person name="Thomas C."/>
            <person name="van der Nest A."/>
            <person name="van Dijk A."/>
            <person name="van Heerden A."/>
            <person name="van Vuuren N."/>
            <person name="Yilmaz N."/>
            <person name="Duong T.A."/>
            <person name="van der Merwe N.A."/>
            <person name="Wingfield M.J."/>
            <person name="Wingfield B.D."/>
        </authorList>
    </citation>
    <scope>NUCLEOTIDE SEQUENCE [LARGE SCALE GENOMIC DNA]</scope>
    <source>
        <strain evidence="1 2">CMW 18167</strain>
    </source>
</reference>
<sequence>MVAPTNDSVAPPPGGYLVKEILEIRPGQTLFAPFDRNGVQGIKADNMNGGTVVVVLSPYAVGVAYLISPSETNGDNSPLTEEQAEATMLQFRELYRQHAQYFPPEKQEALYDREKTSHTISGADAGLQDKYKARDACGISMCRPVLASNSEKSYC</sequence>
<gene>
    <name evidence="1" type="ORF">Plec18167_006569</name>
</gene>
<dbReference type="Proteomes" id="UP001583193">
    <property type="component" value="Unassembled WGS sequence"/>
</dbReference>
<protein>
    <submittedName>
        <fullName evidence="1">Uncharacterized protein</fullName>
    </submittedName>
</protein>
<name>A0ABR3XAF8_9EURO</name>